<comment type="subcellular location">
    <subcellularLocation>
        <location evidence="1">Secreted</location>
    </subcellularLocation>
</comment>
<keyword evidence="3" id="KW-0378">Hydrolase</keyword>
<evidence type="ECO:0000256" key="1">
    <source>
        <dbReference type="ARBA" id="ARBA00004613"/>
    </source>
</evidence>
<dbReference type="SUPFAM" id="SSF49265">
    <property type="entry name" value="Fibronectin type III"/>
    <property type="match status" value="1"/>
</dbReference>
<dbReference type="InterPro" id="IPR013783">
    <property type="entry name" value="Ig-like_fold"/>
</dbReference>
<keyword evidence="2" id="KW-0964">Secreted</keyword>
<name>A0A2S6INQ5_9FLAO</name>
<evidence type="ECO:0000256" key="3">
    <source>
        <dbReference type="ARBA" id="ARBA00023049"/>
    </source>
</evidence>
<evidence type="ECO:0000313" key="5">
    <source>
        <dbReference type="EMBL" id="PPK95894.1"/>
    </source>
</evidence>
<protein>
    <submittedName>
        <fullName evidence="5">Peptidase M28-like protein</fullName>
    </submittedName>
</protein>
<organism evidence="5 6">
    <name type="scientific">Nonlabens xylanidelens</name>
    <dbReference type="NCBI Taxonomy" id="191564"/>
    <lineage>
        <taxon>Bacteria</taxon>
        <taxon>Pseudomonadati</taxon>
        <taxon>Bacteroidota</taxon>
        <taxon>Flavobacteriia</taxon>
        <taxon>Flavobacteriales</taxon>
        <taxon>Flavobacteriaceae</taxon>
        <taxon>Nonlabens</taxon>
    </lineage>
</organism>
<gene>
    <name evidence="5" type="ORF">LY01_01487</name>
</gene>
<dbReference type="Pfam" id="PF04389">
    <property type="entry name" value="Peptidase_M28"/>
    <property type="match status" value="1"/>
</dbReference>
<dbReference type="Gene3D" id="2.60.40.10">
    <property type="entry name" value="Immunoglobulins"/>
    <property type="match status" value="1"/>
</dbReference>
<dbReference type="EMBL" id="PTJE01000002">
    <property type="protein sequence ID" value="PPK95894.1"/>
    <property type="molecule type" value="Genomic_DNA"/>
</dbReference>
<dbReference type="InterPro" id="IPR036116">
    <property type="entry name" value="FN3_sf"/>
</dbReference>
<dbReference type="InterPro" id="IPR007484">
    <property type="entry name" value="Peptidase_M28"/>
</dbReference>
<feature type="domain" description="Peptidase M28" evidence="4">
    <location>
        <begin position="156"/>
        <end position="362"/>
    </location>
</feature>
<dbReference type="PANTHER" id="PTHR12147:SF26">
    <property type="entry name" value="PEPTIDASE M28 DOMAIN-CONTAINING PROTEIN"/>
    <property type="match status" value="1"/>
</dbReference>
<dbReference type="GO" id="GO:0006508">
    <property type="term" value="P:proteolysis"/>
    <property type="evidence" value="ECO:0007669"/>
    <property type="project" value="InterPro"/>
</dbReference>
<dbReference type="GO" id="GO:0008235">
    <property type="term" value="F:metalloexopeptidase activity"/>
    <property type="evidence" value="ECO:0007669"/>
    <property type="project" value="InterPro"/>
</dbReference>
<accession>A0A2S6INQ5</accession>
<dbReference type="GO" id="GO:0005576">
    <property type="term" value="C:extracellular region"/>
    <property type="evidence" value="ECO:0007669"/>
    <property type="project" value="UniProtKB-SubCell"/>
</dbReference>
<dbReference type="CDD" id="cd00063">
    <property type="entry name" value="FN3"/>
    <property type="match status" value="1"/>
</dbReference>
<keyword evidence="3" id="KW-0645">Protease</keyword>
<dbReference type="InterPro" id="IPR003961">
    <property type="entry name" value="FN3_dom"/>
</dbReference>
<dbReference type="AlphaFoldDB" id="A0A2S6INQ5"/>
<reference evidence="5 6" key="1">
    <citation type="submission" date="2018-02" db="EMBL/GenBank/DDBJ databases">
        <title>Genomic Encyclopedia of Archaeal and Bacterial Type Strains, Phase II (KMG-II): from individual species to whole genera.</title>
        <authorList>
            <person name="Goeker M."/>
        </authorList>
    </citation>
    <scope>NUCLEOTIDE SEQUENCE [LARGE SCALE GENOMIC DNA]</scope>
    <source>
        <strain evidence="5 6">DSM 16809</strain>
    </source>
</reference>
<evidence type="ECO:0000313" key="6">
    <source>
        <dbReference type="Proteomes" id="UP000239002"/>
    </source>
</evidence>
<keyword evidence="3" id="KW-0482">Metalloprotease</keyword>
<keyword evidence="6" id="KW-1185">Reference proteome</keyword>
<dbReference type="Gene3D" id="3.40.630.10">
    <property type="entry name" value="Zn peptidases"/>
    <property type="match status" value="1"/>
</dbReference>
<sequence length="490" mass="55384">MYFFKVPEVYKFRFRESVLIKYPFNNFIEHHKFIALILVAKFLNMKNLLILSLLCSYLSIAQVPTDHQMDLYTIIDEVSADRIENDVRTLADFGTRNTFSDTVSNTRGIGAARRWIKAQFDQISKECGNCLEVFYQKDFVSTDMGSRIPKDAWVVNVVAIQRGTSSPNDMVMMSGDIDSRASDTMDFTTDAPGANDNASGMAGTIEAARVLSKRKFKNSIVYVGLSGEEQGLFGGKGLAEYAKKKKWNVIGFLNNDMIGNIEGVDGVIDNREFRIFSEPTDPTETERQRNGRRFYGGEVDGISRQLARYIHKSVKTYMPEMKPMMVYRLDRFGRGGHHRPFADLGFPGIRIMEAHENYTQQHQDIRTENGIAYGDVVEHVNFPYARKLTAVNAINLAQLAWAPSRPQNVKIGGIVEAHVKFKWDKVKDAVGYKIYWRDTTSPTWDNSRYVGDVNAFTLKGIVIDNSFFGIAAIGKDGIESMVSFPSGTFR</sequence>
<dbReference type="InterPro" id="IPR045175">
    <property type="entry name" value="M28_fam"/>
</dbReference>
<proteinExistence type="predicted"/>
<dbReference type="Proteomes" id="UP000239002">
    <property type="component" value="Unassembled WGS sequence"/>
</dbReference>
<comment type="caution">
    <text evidence="5">The sequence shown here is derived from an EMBL/GenBank/DDBJ whole genome shotgun (WGS) entry which is preliminary data.</text>
</comment>
<evidence type="ECO:0000259" key="4">
    <source>
        <dbReference type="Pfam" id="PF04389"/>
    </source>
</evidence>
<dbReference type="PANTHER" id="PTHR12147">
    <property type="entry name" value="METALLOPEPTIDASE M28 FAMILY MEMBER"/>
    <property type="match status" value="1"/>
</dbReference>
<dbReference type="SUPFAM" id="SSF53187">
    <property type="entry name" value="Zn-dependent exopeptidases"/>
    <property type="match status" value="1"/>
</dbReference>
<evidence type="ECO:0000256" key="2">
    <source>
        <dbReference type="ARBA" id="ARBA00022525"/>
    </source>
</evidence>